<keyword evidence="2" id="KW-1185">Reference proteome</keyword>
<evidence type="ECO:0008006" key="3">
    <source>
        <dbReference type="Google" id="ProtNLM"/>
    </source>
</evidence>
<comment type="caution">
    <text evidence="1">The sequence shown here is derived from an EMBL/GenBank/DDBJ whole genome shotgun (WGS) entry which is preliminary data.</text>
</comment>
<reference evidence="1 2" key="1">
    <citation type="submission" date="2017-08" db="EMBL/GenBank/DDBJ databases">
        <title>Genomes of Fischerella (Mastigocladus) sp. strains.</title>
        <authorList>
            <person name="Miller S.R."/>
        </authorList>
    </citation>
    <scope>NUCLEOTIDE SEQUENCE [LARGE SCALE GENOMIC DNA]</scope>
    <source>
        <strain evidence="1 2">CCMEE 5323</strain>
    </source>
</reference>
<accession>A0A2N6JY87</accession>
<gene>
    <name evidence="1" type="ORF">CEN44_21445</name>
</gene>
<dbReference type="EMBL" id="NRQW01000505">
    <property type="protein sequence ID" value="PLZ85771.1"/>
    <property type="molecule type" value="Genomic_DNA"/>
</dbReference>
<protein>
    <recommendedName>
        <fullName evidence="3">Tetratricopeptide repeat protein</fullName>
    </recommendedName>
</protein>
<proteinExistence type="predicted"/>
<evidence type="ECO:0000313" key="1">
    <source>
        <dbReference type="EMBL" id="PLZ85771.1"/>
    </source>
</evidence>
<dbReference type="AlphaFoldDB" id="A0A2N6JY87"/>
<dbReference type="Proteomes" id="UP000235036">
    <property type="component" value="Unassembled WGS sequence"/>
</dbReference>
<organism evidence="1 2">
    <name type="scientific">Fischerella muscicola CCMEE 5323</name>
    <dbReference type="NCBI Taxonomy" id="2019572"/>
    <lineage>
        <taxon>Bacteria</taxon>
        <taxon>Bacillati</taxon>
        <taxon>Cyanobacteriota</taxon>
        <taxon>Cyanophyceae</taxon>
        <taxon>Nostocales</taxon>
        <taxon>Hapalosiphonaceae</taxon>
        <taxon>Fischerella</taxon>
    </lineage>
</organism>
<dbReference type="RefSeq" id="WP_016866386.1">
    <property type="nucleotide sequence ID" value="NZ_CAWNVR010000627.1"/>
</dbReference>
<name>A0A2N6JY87_FISMU</name>
<sequence length="162" mass="19142">MYLIHSWIRKFLLGACIGGLVTGWVIEAPQKRKASEEQLIQTFKTTRNPRERKLVEYRLLEIAHLKRYNQLDDPEAEAIYKLVLERDPNSAEAHTLMAEYKLRLWNRKRNPAYKQEGLEHLRKAQELYRPRVPILAQQLSKLEQKINSGAPAYDWYFPDVLP</sequence>
<evidence type="ECO:0000313" key="2">
    <source>
        <dbReference type="Proteomes" id="UP000235036"/>
    </source>
</evidence>